<dbReference type="AlphaFoldDB" id="A0AAQ3K2G6"/>
<accession>A0AAQ3K2G6</accession>
<dbReference type="PROSITE" id="PS51473">
    <property type="entry name" value="GNK2"/>
    <property type="match status" value="2"/>
</dbReference>
<evidence type="ECO:0000313" key="4">
    <source>
        <dbReference type="EMBL" id="WOK99764.1"/>
    </source>
</evidence>
<evidence type="ECO:0000313" key="5">
    <source>
        <dbReference type="Proteomes" id="UP001327560"/>
    </source>
</evidence>
<dbReference type="CDD" id="cd23509">
    <property type="entry name" value="Gnk2-like"/>
    <property type="match status" value="2"/>
</dbReference>
<sequence>MASSNLIKLKLLLPSHPTIHYSHLLLPHSSPFFPSRRKLLRRHLLAAASARSGSSRPLMLCSASSSYKPPSSRTEAISEAKLCLSTTLQKSLNNSLPLPTRKLKKLRHPRYRVEIPVVDDSPASLAQLAFDVFSDLPLRKKKGPKPRLLIMWPSTAAVESARQAFGSIESVVNSDWASVTPESLSSADLVVFLSPEVSQLEDLKRVTNTLYPKPSVLFNPNWGFEEEKDFDSDSESFVNSFDVVYSFMGLEVRGVLSKRRGVVFKCARDGVVSGEGWVVMVEEEGNNKEEMKMVTSFKRRPTISEVENVLYNLMAANSPVTKSVKFITDLVSNVTGKKARKFLSGMLTWKILIPSSSALRKHYNSSYFYRLLFALLFGAVLGIATSDPLRVVCSNSKNYTANDAFNDNLRQMMFLLARKAPPIGFGISSVGVGDERVNGLAMCRGDVRSLPCGACIRTANARVRDLCPHNKEAIIWFDECMLRYSDVDFFGEMDYGHSFYMFNSRNVSDPVKFNSKVAYLMNRLKKKAYISPLLFATGEMELGESQELYGLVQCTKDLSGGDCNKCLETAIDELPGCCDGKRGGRVVSSSCNIRYELYPFFDA</sequence>
<name>A0AAQ3K2G6_9LILI</name>
<dbReference type="InterPro" id="IPR038408">
    <property type="entry name" value="GNK2_sf"/>
</dbReference>
<evidence type="ECO:0000256" key="2">
    <source>
        <dbReference type="ARBA" id="ARBA00022737"/>
    </source>
</evidence>
<dbReference type="Pfam" id="PF01657">
    <property type="entry name" value="Stress-antifung"/>
    <property type="match status" value="2"/>
</dbReference>
<dbReference type="InterPro" id="IPR002902">
    <property type="entry name" value="GNK2"/>
</dbReference>
<gene>
    <name evidence="4" type="ORF">Cni_G08476</name>
</gene>
<keyword evidence="5" id="KW-1185">Reference proteome</keyword>
<dbReference type="InterPro" id="IPR018962">
    <property type="entry name" value="DUF1995"/>
</dbReference>
<dbReference type="PANTHER" id="PTHR36365">
    <property type="entry name" value="OS05G0500400 PROTEIN"/>
    <property type="match status" value="1"/>
</dbReference>
<evidence type="ECO:0000259" key="3">
    <source>
        <dbReference type="PROSITE" id="PS51473"/>
    </source>
</evidence>
<feature type="domain" description="Gnk2-homologous" evidence="3">
    <location>
        <begin position="387"/>
        <end position="489"/>
    </location>
</feature>
<dbReference type="PANTHER" id="PTHR36365:SF1">
    <property type="entry name" value="OS05G0500400 PROTEIN"/>
    <property type="match status" value="1"/>
</dbReference>
<dbReference type="Proteomes" id="UP001327560">
    <property type="component" value="Chromosome 2"/>
</dbReference>
<dbReference type="Gene3D" id="3.30.430.20">
    <property type="entry name" value="Gnk2 domain, C-X8-C-X2-C motif"/>
    <property type="match status" value="2"/>
</dbReference>
<protein>
    <recommendedName>
        <fullName evidence="3">Gnk2-homologous domain-containing protein</fullName>
    </recommendedName>
</protein>
<evidence type="ECO:0000256" key="1">
    <source>
        <dbReference type="ARBA" id="ARBA00022729"/>
    </source>
</evidence>
<reference evidence="4 5" key="1">
    <citation type="submission" date="2023-10" db="EMBL/GenBank/DDBJ databases">
        <title>Chromosome-scale genome assembly provides insights into flower coloration mechanisms of Canna indica.</title>
        <authorList>
            <person name="Li C."/>
        </authorList>
    </citation>
    <scope>NUCLEOTIDE SEQUENCE [LARGE SCALE GENOMIC DNA]</scope>
    <source>
        <tissue evidence="4">Flower</tissue>
    </source>
</reference>
<keyword evidence="1" id="KW-0732">Signal</keyword>
<dbReference type="GO" id="GO:0009507">
    <property type="term" value="C:chloroplast"/>
    <property type="evidence" value="ECO:0007669"/>
    <property type="project" value="TreeGrafter"/>
</dbReference>
<dbReference type="Pfam" id="PF09353">
    <property type="entry name" value="DUF1995"/>
    <property type="match status" value="1"/>
</dbReference>
<proteinExistence type="predicted"/>
<organism evidence="4 5">
    <name type="scientific">Canna indica</name>
    <name type="common">Indian-shot</name>
    <dbReference type="NCBI Taxonomy" id="4628"/>
    <lineage>
        <taxon>Eukaryota</taxon>
        <taxon>Viridiplantae</taxon>
        <taxon>Streptophyta</taxon>
        <taxon>Embryophyta</taxon>
        <taxon>Tracheophyta</taxon>
        <taxon>Spermatophyta</taxon>
        <taxon>Magnoliopsida</taxon>
        <taxon>Liliopsida</taxon>
        <taxon>Zingiberales</taxon>
        <taxon>Cannaceae</taxon>
        <taxon>Canna</taxon>
    </lineage>
</organism>
<feature type="domain" description="Gnk2-homologous" evidence="3">
    <location>
        <begin position="495"/>
        <end position="600"/>
    </location>
</feature>
<dbReference type="EMBL" id="CP136891">
    <property type="protein sequence ID" value="WOK99764.1"/>
    <property type="molecule type" value="Genomic_DNA"/>
</dbReference>
<dbReference type="FunFam" id="3.30.430.20:FF:000002">
    <property type="entry name" value="Cysteine-rich receptor-like protein kinase 10"/>
    <property type="match status" value="1"/>
</dbReference>
<keyword evidence="2" id="KW-0677">Repeat</keyword>